<dbReference type="InterPro" id="IPR037066">
    <property type="entry name" value="Plug_dom_sf"/>
</dbReference>
<dbReference type="KEGG" id="pfer:IRI77_23895"/>
<dbReference type="GO" id="GO:0044718">
    <property type="term" value="P:siderophore transmembrane transport"/>
    <property type="evidence" value="ECO:0007669"/>
    <property type="project" value="TreeGrafter"/>
</dbReference>
<feature type="domain" description="TonB-dependent transporter Oar-like beta-barrel" evidence="8">
    <location>
        <begin position="239"/>
        <end position="990"/>
    </location>
</feature>
<accession>A0A7S7NLI5</accession>
<evidence type="ECO:0000256" key="1">
    <source>
        <dbReference type="ARBA" id="ARBA00004571"/>
    </source>
</evidence>
<feature type="chain" id="PRO_5032456904" evidence="7">
    <location>
        <begin position="24"/>
        <end position="1022"/>
    </location>
</feature>
<keyword evidence="2" id="KW-0813">Transport</keyword>
<dbReference type="EMBL" id="CP063849">
    <property type="protein sequence ID" value="QOY85846.1"/>
    <property type="molecule type" value="Genomic_DNA"/>
</dbReference>
<name>A0A7S7NLI5_PALFE</name>
<dbReference type="Gene3D" id="2.170.130.10">
    <property type="entry name" value="TonB-dependent receptor, plug domain"/>
    <property type="match status" value="1"/>
</dbReference>
<keyword evidence="7" id="KW-0732">Signal</keyword>
<gene>
    <name evidence="9" type="ORF">IRI77_23895</name>
</gene>
<dbReference type="InterPro" id="IPR008969">
    <property type="entry name" value="CarboxyPept-like_regulatory"/>
</dbReference>
<feature type="signal peptide" evidence="7">
    <location>
        <begin position="1"/>
        <end position="23"/>
    </location>
</feature>
<keyword evidence="9" id="KW-0675">Receptor</keyword>
<dbReference type="PANTHER" id="PTHR30069:SF46">
    <property type="entry name" value="OAR PROTEIN"/>
    <property type="match status" value="1"/>
</dbReference>
<evidence type="ECO:0000256" key="6">
    <source>
        <dbReference type="ARBA" id="ARBA00023237"/>
    </source>
</evidence>
<dbReference type="SUPFAM" id="SSF49464">
    <property type="entry name" value="Carboxypeptidase regulatory domain-like"/>
    <property type="match status" value="1"/>
</dbReference>
<dbReference type="PANTHER" id="PTHR30069">
    <property type="entry name" value="TONB-DEPENDENT OUTER MEMBRANE RECEPTOR"/>
    <property type="match status" value="1"/>
</dbReference>
<keyword evidence="4" id="KW-0812">Transmembrane</keyword>
<dbReference type="GO" id="GO:0009279">
    <property type="term" value="C:cell outer membrane"/>
    <property type="evidence" value="ECO:0007669"/>
    <property type="project" value="UniProtKB-SubCell"/>
</dbReference>
<protein>
    <submittedName>
        <fullName evidence="9">TonB-dependent receptor</fullName>
    </submittedName>
</protein>
<evidence type="ECO:0000313" key="9">
    <source>
        <dbReference type="EMBL" id="QOY85846.1"/>
    </source>
</evidence>
<comment type="subcellular location">
    <subcellularLocation>
        <location evidence="1">Cell outer membrane</location>
        <topology evidence="1">Multi-pass membrane protein</topology>
    </subcellularLocation>
</comment>
<dbReference type="InterPro" id="IPR039426">
    <property type="entry name" value="TonB-dep_rcpt-like"/>
</dbReference>
<evidence type="ECO:0000259" key="8">
    <source>
        <dbReference type="Pfam" id="PF25183"/>
    </source>
</evidence>
<keyword evidence="3" id="KW-1134">Transmembrane beta strand</keyword>
<keyword evidence="5" id="KW-0472">Membrane</keyword>
<dbReference type="RefSeq" id="WP_194447516.1">
    <property type="nucleotide sequence ID" value="NZ_CP063849.1"/>
</dbReference>
<dbReference type="SUPFAM" id="SSF56935">
    <property type="entry name" value="Porins"/>
    <property type="match status" value="1"/>
</dbReference>
<dbReference type="Pfam" id="PF13620">
    <property type="entry name" value="CarboxypepD_reg"/>
    <property type="match status" value="1"/>
</dbReference>
<dbReference type="Gene3D" id="2.60.40.1120">
    <property type="entry name" value="Carboxypeptidase-like, regulatory domain"/>
    <property type="match status" value="1"/>
</dbReference>
<sequence length="1022" mass="110775">MKIRIFFLSVVLVLAATSAWAQAVAGLAGVSGSVRDESGSAVPGASVIVSNDSLGIRRTMDTNESGAFSAPSLPPATGYAVSVKKQGFALREVKNFQLQVGATQSFNVTLSVATTATTVEVTSAAPLVSDTNVGVSQVVGQSQIDNLPINGRRVDSFVLLTPAVVNDGTFGLVAFRGIAMGNAFLTDGNDTTNSFYNENAGRTRISTQISQDAVQEFQVLSNGFSAEFGRAMGGVINTVTRSGTNATHGTAYWFFRNRTLNATDRYANGLNAPEWRHQAGASLGGALKKDKLFYFGNFETVKRNFPGQNRIVNNNLTDGTGNFIPASNCKIDPLNGPTAEQCTAATNFIQKQMNVLVPRTVSSVMGFAKLDYRPNDKDSFSISLNAMHWRSPYGIQTQAVLTNGNMLGNNGNSTVETRYGKASWTRIVTPNLVNEVRYGWFKDRLSDPGASDLWPETGGVYITVAGSTVGAAQAYPRTYPSEMRHQLVDNLSWTYGSHSLKFGLDFQTTEDWMNQLYNANGGYSYANLTAFAKDFSGPRSATPNYSTFTQAFGNPIHTLRTSDINAYIQDVWRLNRKLTLSYGLRYEKAFLPQPTMTNATWRQTGSVPSSNLNFAPRFSLAYNLTEKTVVRAGYGIFYARMHGNMLDTLFLGNGLYQTSISINSNQAGAPFFPNILSSSTGLPAGTVGLALAATGLHNPYSQQGNFSIERQLGKDLGLTANYIWSRGIGIFTQRDLNLGAPGPTVTYKIQDAAKNVVGEFRTVTYLSANKVDKNYGKILQVENGGQSWYNALALQLQKRMSHGLTAQVSYTWSHAIDNANQQGASNNISSSFVNSTYPGDYAGDKGTSSLDQRHRVVINWLWAPTFAKNSSAFNRFLVNGWELSSITTMASSQPTTGTVTFSGSTSSQFSGVVLAYTTLNGSGGWNRVPFLPTGNIDIDRVFRVDARIVRSLPFSERVKANLMFEAFNAFNTQYNTAVNVASYTATGGVLSPIANVGTGTQSQGFPDGTNARRMQVAFRLNF</sequence>
<dbReference type="Gene3D" id="2.40.170.20">
    <property type="entry name" value="TonB-dependent receptor, beta-barrel domain"/>
    <property type="match status" value="1"/>
</dbReference>
<evidence type="ECO:0000256" key="7">
    <source>
        <dbReference type="SAM" id="SignalP"/>
    </source>
</evidence>
<evidence type="ECO:0000256" key="5">
    <source>
        <dbReference type="ARBA" id="ARBA00023136"/>
    </source>
</evidence>
<evidence type="ECO:0000313" key="10">
    <source>
        <dbReference type="Proteomes" id="UP000593892"/>
    </source>
</evidence>
<organism evidence="9 10">
    <name type="scientific">Paludibaculum fermentans</name>
    <dbReference type="NCBI Taxonomy" id="1473598"/>
    <lineage>
        <taxon>Bacteria</taxon>
        <taxon>Pseudomonadati</taxon>
        <taxon>Acidobacteriota</taxon>
        <taxon>Terriglobia</taxon>
        <taxon>Bryobacterales</taxon>
        <taxon>Bryobacteraceae</taxon>
        <taxon>Paludibaculum</taxon>
    </lineage>
</organism>
<proteinExistence type="predicted"/>
<keyword evidence="10" id="KW-1185">Reference proteome</keyword>
<keyword evidence="6" id="KW-0998">Cell outer membrane</keyword>
<evidence type="ECO:0000256" key="4">
    <source>
        <dbReference type="ARBA" id="ARBA00022692"/>
    </source>
</evidence>
<reference evidence="9 10" key="1">
    <citation type="submission" date="2020-10" db="EMBL/GenBank/DDBJ databases">
        <title>Complete genome sequence of Paludibaculum fermentans P105T, a facultatively anaerobic acidobacterium capable of dissimilatory Fe(III) reduction.</title>
        <authorList>
            <person name="Dedysh S.N."/>
            <person name="Beletsky A.V."/>
            <person name="Kulichevskaya I.S."/>
            <person name="Mardanov A.V."/>
            <person name="Ravin N.V."/>
        </authorList>
    </citation>
    <scope>NUCLEOTIDE SEQUENCE [LARGE SCALE GENOMIC DNA]</scope>
    <source>
        <strain evidence="9 10">P105</strain>
    </source>
</reference>
<dbReference type="AlphaFoldDB" id="A0A7S7NLI5"/>
<dbReference type="GO" id="GO:0015344">
    <property type="term" value="F:siderophore uptake transmembrane transporter activity"/>
    <property type="evidence" value="ECO:0007669"/>
    <property type="project" value="TreeGrafter"/>
</dbReference>
<dbReference type="InterPro" id="IPR057601">
    <property type="entry name" value="Oar-like_b-barrel"/>
</dbReference>
<dbReference type="Pfam" id="PF25183">
    <property type="entry name" value="OMP_b-brl_4"/>
    <property type="match status" value="1"/>
</dbReference>
<evidence type="ECO:0000256" key="3">
    <source>
        <dbReference type="ARBA" id="ARBA00022452"/>
    </source>
</evidence>
<dbReference type="InterPro" id="IPR036942">
    <property type="entry name" value="Beta-barrel_TonB_sf"/>
</dbReference>
<evidence type="ECO:0000256" key="2">
    <source>
        <dbReference type="ARBA" id="ARBA00022448"/>
    </source>
</evidence>
<dbReference type="Proteomes" id="UP000593892">
    <property type="component" value="Chromosome"/>
</dbReference>